<dbReference type="RefSeq" id="WP_231465655.1">
    <property type="nucleotide sequence ID" value="NZ_JAJOHW010000253.1"/>
</dbReference>
<keyword evidence="3" id="KW-1185">Reference proteome</keyword>
<proteinExistence type="predicted"/>
<organism evidence="2 3">
    <name type="scientific">Chromobacterium aquaticum</name>
    <dbReference type="NCBI Taxonomy" id="467180"/>
    <lineage>
        <taxon>Bacteria</taxon>
        <taxon>Pseudomonadati</taxon>
        <taxon>Pseudomonadota</taxon>
        <taxon>Betaproteobacteria</taxon>
        <taxon>Neisseriales</taxon>
        <taxon>Chromobacteriaceae</taxon>
        <taxon>Chromobacterium</taxon>
    </lineage>
</organism>
<protein>
    <recommendedName>
        <fullName evidence="4">SMODS and SLOG-associating 2TM effector domain-containing protein</fullName>
    </recommendedName>
</protein>
<keyword evidence="1" id="KW-0472">Membrane</keyword>
<evidence type="ECO:0000256" key="1">
    <source>
        <dbReference type="SAM" id="Phobius"/>
    </source>
</evidence>
<reference evidence="3" key="1">
    <citation type="journal article" date="2019" name="Int. J. Syst. Evol. Microbiol.">
        <title>The Global Catalogue of Microorganisms (GCM) 10K type strain sequencing project: providing services to taxonomists for standard genome sequencing and annotation.</title>
        <authorList>
            <consortium name="The Broad Institute Genomics Platform"/>
            <consortium name="The Broad Institute Genome Sequencing Center for Infectious Disease"/>
            <person name="Wu L."/>
            <person name="Ma J."/>
        </authorList>
    </citation>
    <scope>NUCLEOTIDE SEQUENCE [LARGE SCALE GENOMIC DNA]</scope>
    <source>
        <strain evidence="3">CGMCC 4.7608</strain>
    </source>
</reference>
<keyword evidence="1" id="KW-1133">Transmembrane helix</keyword>
<dbReference type="Proteomes" id="UP001595999">
    <property type="component" value="Unassembled WGS sequence"/>
</dbReference>
<keyword evidence="1" id="KW-0812">Transmembrane</keyword>
<evidence type="ECO:0000313" key="2">
    <source>
        <dbReference type="EMBL" id="MFC4489725.1"/>
    </source>
</evidence>
<evidence type="ECO:0000313" key="3">
    <source>
        <dbReference type="Proteomes" id="UP001595999"/>
    </source>
</evidence>
<evidence type="ECO:0008006" key="4">
    <source>
        <dbReference type="Google" id="ProtNLM"/>
    </source>
</evidence>
<gene>
    <name evidence="2" type="ORF">ACFO0R_08820</name>
</gene>
<comment type="caution">
    <text evidence="2">The sequence shown here is derived from an EMBL/GenBank/DDBJ whole genome shotgun (WGS) entry which is preliminary data.</text>
</comment>
<name>A0ABV8ZT82_9NEIS</name>
<feature type="transmembrane region" description="Helical" evidence="1">
    <location>
        <begin position="62"/>
        <end position="79"/>
    </location>
</feature>
<accession>A0ABV8ZT82</accession>
<sequence length="132" mass="15146">MRDFNNAGEINVQGNFNVTDNSHNAHKLLIQCSIDELLRERPFRQENIQLEQARKVKRLRPFYALTLILAISTATWATLNGKTDLATIIMSGATLFLGYQSLKATLEPNAFQIEERNAVNEINKILKQRRFE</sequence>
<dbReference type="EMBL" id="JBHSEK010000004">
    <property type="protein sequence ID" value="MFC4489725.1"/>
    <property type="molecule type" value="Genomic_DNA"/>
</dbReference>